<dbReference type="CDD" id="cd02248">
    <property type="entry name" value="Peptidase_C1A"/>
    <property type="match status" value="1"/>
</dbReference>
<proteinExistence type="inferred from homology"/>
<keyword evidence="5" id="KW-1185">Reference proteome</keyword>
<accession>A7SNM3</accession>
<feature type="domain" description="Peptidase C1A papain C-terminal" evidence="3">
    <location>
        <begin position="1"/>
        <end position="192"/>
    </location>
</feature>
<evidence type="ECO:0000256" key="1">
    <source>
        <dbReference type="ARBA" id="ARBA00008455"/>
    </source>
</evidence>
<dbReference type="HOGENOM" id="CLU_012184_8_1_1"/>
<dbReference type="InterPro" id="IPR013128">
    <property type="entry name" value="Peptidase_C1A"/>
</dbReference>
<dbReference type="GO" id="GO:0006508">
    <property type="term" value="P:proteolysis"/>
    <property type="evidence" value="ECO:0007669"/>
    <property type="project" value="InterPro"/>
</dbReference>
<evidence type="ECO:0000259" key="3">
    <source>
        <dbReference type="SMART" id="SM00645"/>
    </source>
</evidence>
<dbReference type="SUPFAM" id="SSF54001">
    <property type="entry name" value="Cysteine proteinases"/>
    <property type="match status" value="1"/>
</dbReference>
<keyword evidence="2" id="KW-1015">Disulfide bond</keyword>
<dbReference type="InterPro" id="IPR038765">
    <property type="entry name" value="Papain-like_cys_pep_sf"/>
</dbReference>
<evidence type="ECO:0000313" key="4">
    <source>
        <dbReference type="EMBL" id="EDO34681.1"/>
    </source>
</evidence>
<dbReference type="OMA" id="INYERRA"/>
<sequence>CCFCRAFTATELVETQWAIAGHELEELSVQEFISCSRKNGCKGGNTCQALSWLRDIDVALLPASEYPYDLQLFVCLFLSTNDVVFVFLQAEKNREFTSQDHVMKPIVALIGPMAVNVDATMWHDYIDGIIQHHCTDTEINHAVQITGYDATGEVPYWIVRNSWGTNFGVNGYLYIAMNKSLCGECAGLLVVI</sequence>
<dbReference type="Gene3D" id="3.90.70.10">
    <property type="entry name" value="Cysteine proteinases"/>
    <property type="match status" value="1"/>
</dbReference>
<dbReference type="PhylomeDB" id="A7SNM3"/>
<dbReference type="PANTHER" id="PTHR12411">
    <property type="entry name" value="CYSTEINE PROTEASE FAMILY C1-RELATED"/>
    <property type="match status" value="1"/>
</dbReference>
<dbReference type="InParanoid" id="A7SNM3"/>
<evidence type="ECO:0000313" key="5">
    <source>
        <dbReference type="Proteomes" id="UP000001593"/>
    </source>
</evidence>
<dbReference type="InterPro" id="IPR039417">
    <property type="entry name" value="Peptidase_C1A_papain-like"/>
</dbReference>
<dbReference type="eggNOG" id="KOG1542">
    <property type="taxonomic scope" value="Eukaryota"/>
</dbReference>
<dbReference type="STRING" id="45351.A7SNM3"/>
<comment type="similarity">
    <text evidence="1">Belongs to the peptidase C1 family.</text>
</comment>
<protein>
    <recommendedName>
        <fullName evidence="3">Peptidase C1A papain C-terminal domain-containing protein</fullName>
    </recommendedName>
</protein>
<evidence type="ECO:0000256" key="2">
    <source>
        <dbReference type="ARBA" id="ARBA00023157"/>
    </source>
</evidence>
<dbReference type="GO" id="GO:0008234">
    <property type="term" value="F:cysteine-type peptidase activity"/>
    <property type="evidence" value="ECO:0007669"/>
    <property type="project" value="InterPro"/>
</dbReference>
<dbReference type="PROSITE" id="PS00639">
    <property type="entry name" value="THIOL_PROTEASE_HIS"/>
    <property type="match status" value="1"/>
</dbReference>
<dbReference type="Proteomes" id="UP000001593">
    <property type="component" value="Unassembled WGS sequence"/>
</dbReference>
<dbReference type="Pfam" id="PF00112">
    <property type="entry name" value="Peptidase_C1"/>
    <property type="match status" value="1"/>
</dbReference>
<dbReference type="EMBL" id="DS469722">
    <property type="protein sequence ID" value="EDO34681.1"/>
    <property type="molecule type" value="Genomic_DNA"/>
</dbReference>
<organism evidence="4 5">
    <name type="scientific">Nematostella vectensis</name>
    <name type="common">Starlet sea anemone</name>
    <dbReference type="NCBI Taxonomy" id="45351"/>
    <lineage>
        <taxon>Eukaryota</taxon>
        <taxon>Metazoa</taxon>
        <taxon>Cnidaria</taxon>
        <taxon>Anthozoa</taxon>
        <taxon>Hexacorallia</taxon>
        <taxon>Actiniaria</taxon>
        <taxon>Edwardsiidae</taxon>
        <taxon>Nematostella</taxon>
    </lineage>
</organism>
<gene>
    <name evidence="4" type="ORF">NEMVEDRAFT_v1g125012</name>
</gene>
<feature type="non-terminal residue" evidence="4">
    <location>
        <position position="1"/>
    </location>
</feature>
<dbReference type="InterPro" id="IPR000668">
    <property type="entry name" value="Peptidase_C1A_C"/>
</dbReference>
<reference evidence="4 5" key="1">
    <citation type="journal article" date="2007" name="Science">
        <title>Sea anemone genome reveals ancestral eumetazoan gene repertoire and genomic organization.</title>
        <authorList>
            <person name="Putnam N.H."/>
            <person name="Srivastava M."/>
            <person name="Hellsten U."/>
            <person name="Dirks B."/>
            <person name="Chapman J."/>
            <person name="Salamov A."/>
            <person name="Terry A."/>
            <person name="Shapiro H."/>
            <person name="Lindquist E."/>
            <person name="Kapitonov V.V."/>
            <person name="Jurka J."/>
            <person name="Genikhovich G."/>
            <person name="Grigoriev I.V."/>
            <person name="Lucas S.M."/>
            <person name="Steele R.E."/>
            <person name="Finnerty J.R."/>
            <person name="Technau U."/>
            <person name="Martindale M.Q."/>
            <person name="Rokhsar D.S."/>
        </authorList>
    </citation>
    <scope>NUCLEOTIDE SEQUENCE [LARGE SCALE GENOMIC DNA]</scope>
    <source>
        <strain evidence="5">CH2 X CH6</strain>
    </source>
</reference>
<dbReference type="SMART" id="SM00645">
    <property type="entry name" value="Pept_C1"/>
    <property type="match status" value="1"/>
</dbReference>
<name>A7SNM3_NEMVE</name>
<dbReference type="AlphaFoldDB" id="A7SNM3"/>
<dbReference type="PROSITE" id="PS00640">
    <property type="entry name" value="THIOL_PROTEASE_ASN"/>
    <property type="match status" value="1"/>
</dbReference>
<dbReference type="InterPro" id="IPR025660">
    <property type="entry name" value="Pept_his_AS"/>
</dbReference>
<dbReference type="InterPro" id="IPR025661">
    <property type="entry name" value="Pept_asp_AS"/>
</dbReference>